<keyword evidence="1" id="KW-0812">Transmembrane</keyword>
<dbReference type="RefSeq" id="WP_159342353.1">
    <property type="nucleotide sequence ID" value="NZ_CP024621.1"/>
</dbReference>
<protein>
    <submittedName>
        <fullName evidence="2">Uncharacterized protein</fullName>
    </submittedName>
</protein>
<evidence type="ECO:0000313" key="2">
    <source>
        <dbReference type="EMBL" id="QHD50040.1"/>
    </source>
</evidence>
<evidence type="ECO:0000256" key="1">
    <source>
        <dbReference type="SAM" id="Phobius"/>
    </source>
</evidence>
<dbReference type="Proteomes" id="UP000463949">
    <property type="component" value="Chromosome"/>
</dbReference>
<dbReference type="EMBL" id="CP024621">
    <property type="protein sequence ID" value="QHD50040.1"/>
    <property type="molecule type" value="Genomic_DNA"/>
</dbReference>
<proteinExistence type="predicted"/>
<accession>A0A857GL97</accession>
<name>A0A857GL97_9GAMM</name>
<dbReference type="KEGG" id="hmd:CTT34_10230"/>
<reference evidence="2 3" key="1">
    <citation type="submission" date="2017-10" db="EMBL/GenBank/DDBJ databases">
        <title>Coral associated bacteria.</title>
        <authorList>
            <person name="Wang X."/>
        </authorList>
    </citation>
    <scope>NUCLEOTIDE SEQUENCE [LARGE SCALE GENOMIC DNA]</scope>
    <source>
        <strain evidence="2 3">SCSIO 43005</strain>
    </source>
</reference>
<organism evidence="2 3">
    <name type="scientific">Vreelandella aquamarina</name>
    <dbReference type="NCBI Taxonomy" id="77097"/>
    <lineage>
        <taxon>Bacteria</taxon>
        <taxon>Pseudomonadati</taxon>
        <taxon>Pseudomonadota</taxon>
        <taxon>Gammaproteobacteria</taxon>
        <taxon>Oceanospirillales</taxon>
        <taxon>Halomonadaceae</taxon>
        <taxon>Vreelandella</taxon>
    </lineage>
</organism>
<dbReference type="AlphaFoldDB" id="A0A857GL97"/>
<feature type="transmembrane region" description="Helical" evidence="1">
    <location>
        <begin position="47"/>
        <end position="67"/>
    </location>
</feature>
<evidence type="ECO:0000313" key="3">
    <source>
        <dbReference type="Proteomes" id="UP000463949"/>
    </source>
</evidence>
<sequence length="72" mass="7945">MSDELDKLERKACGDPCFDDDEKALIREMIRIYRGWVFVARVSKGTVVALGIMAAGIASWGAVGEAIKKWLS</sequence>
<keyword evidence="1" id="KW-1133">Transmembrane helix</keyword>
<keyword evidence="1" id="KW-0472">Membrane</keyword>
<gene>
    <name evidence="2" type="ORF">CTT34_10230</name>
</gene>